<proteinExistence type="predicted"/>
<dbReference type="EMBL" id="LAZR01002257">
    <property type="protein sequence ID" value="KKN32367.1"/>
    <property type="molecule type" value="Genomic_DNA"/>
</dbReference>
<comment type="caution">
    <text evidence="1">The sequence shown here is derived from an EMBL/GenBank/DDBJ whole genome shotgun (WGS) entry which is preliminary data.</text>
</comment>
<evidence type="ECO:0008006" key="2">
    <source>
        <dbReference type="Google" id="ProtNLM"/>
    </source>
</evidence>
<name>A0A0F9Q5Z0_9ZZZZ</name>
<sequence>MVLMKLGLITNKRCIGFGGIKMSWNVSFGISGRACCRICEKVITKEQLQVNFSSGGGYRTVEQSVHLDCLDRLGDDAVAKRG</sequence>
<reference evidence="1" key="1">
    <citation type="journal article" date="2015" name="Nature">
        <title>Complex archaea that bridge the gap between prokaryotes and eukaryotes.</title>
        <authorList>
            <person name="Spang A."/>
            <person name="Saw J.H."/>
            <person name="Jorgensen S.L."/>
            <person name="Zaremba-Niedzwiedzka K."/>
            <person name="Martijn J."/>
            <person name="Lind A.E."/>
            <person name="van Eijk R."/>
            <person name="Schleper C."/>
            <person name="Guy L."/>
            <person name="Ettema T.J."/>
        </authorList>
    </citation>
    <scope>NUCLEOTIDE SEQUENCE</scope>
</reference>
<gene>
    <name evidence="1" type="ORF">LCGC14_0814450</name>
</gene>
<organism evidence="1">
    <name type="scientific">marine sediment metagenome</name>
    <dbReference type="NCBI Taxonomy" id="412755"/>
    <lineage>
        <taxon>unclassified sequences</taxon>
        <taxon>metagenomes</taxon>
        <taxon>ecological metagenomes</taxon>
    </lineage>
</organism>
<accession>A0A0F9Q5Z0</accession>
<protein>
    <recommendedName>
        <fullName evidence="2">PARP-type domain-containing protein</fullName>
    </recommendedName>
</protein>
<evidence type="ECO:0000313" key="1">
    <source>
        <dbReference type="EMBL" id="KKN32367.1"/>
    </source>
</evidence>
<dbReference type="AlphaFoldDB" id="A0A0F9Q5Z0"/>